<sequence>IKIRLCTVPLITDLPPLLECQRLILPSFSLLSLYARTFLSSCHYQQTCFLGQNYTALMKR</sequence>
<dbReference type="Ensembl" id="ENSMCST00000003482.1">
    <property type="protein sequence ID" value="ENSMCSP00000003408.1"/>
    <property type="gene ID" value="ENSMCSG00000002453.1"/>
</dbReference>
<protein>
    <submittedName>
        <fullName evidence="1">Uncharacterized protein</fullName>
    </submittedName>
</protein>
<name>A0A8C5T8W0_9PASS</name>
<organism evidence="1 2">
    <name type="scientific">Malurus cyaneus samueli</name>
    <dbReference type="NCBI Taxonomy" id="2593467"/>
    <lineage>
        <taxon>Eukaryota</taxon>
        <taxon>Metazoa</taxon>
        <taxon>Chordata</taxon>
        <taxon>Craniata</taxon>
        <taxon>Vertebrata</taxon>
        <taxon>Euteleostomi</taxon>
        <taxon>Archelosauria</taxon>
        <taxon>Archosauria</taxon>
        <taxon>Dinosauria</taxon>
        <taxon>Saurischia</taxon>
        <taxon>Theropoda</taxon>
        <taxon>Coelurosauria</taxon>
        <taxon>Aves</taxon>
        <taxon>Neognathae</taxon>
        <taxon>Neoaves</taxon>
        <taxon>Telluraves</taxon>
        <taxon>Australaves</taxon>
        <taxon>Passeriformes</taxon>
        <taxon>Meliphagoidea</taxon>
        <taxon>Maluridae</taxon>
        <taxon>Malurus</taxon>
    </lineage>
</organism>
<dbReference type="AlphaFoldDB" id="A0A8C5T8W0"/>
<keyword evidence="2" id="KW-1185">Reference proteome</keyword>
<accession>A0A8C5T8W0</accession>
<reference evidence="1" key="2">
    <citation type="submission" date="2025-09" db="UniProtKB">
        <authorList>
            <consortium name="Ensembl"/>
        </authorList>
    </citation>
    <scope>IDENTIFICATION</scope>
</reference>
<evidence type="ECO:0000313" key="2">
    <source>
        <dbReference type="Proteomes" id="UP000694560"/>
    </source>
</evidence>
<reference evidence="1" key="1">
    <citation type="submission" date="2025-08" db="UniProtKB">
        <authorList>
            <consortium name="Ensembl"/>
        </authorList>
    </citation>
    <scope>IDENTIFICATION</scope>
</reference>
<proteinExistence type="predicted"/>
<dbReference type="Proteomes" id="UP000694560">
    <property type="component" value="Unplaced"/>
</dbReference>
<evidence type="ECO:0000313" key="1">
    <source>
        <dbReference type="Ensembl" id="ENSMCSP00000003408.1"/>
    </source>
</evidence>